<organism evidence="2 3">
    <name type="scientific">Limisphaera ngatamarikiensis</name>
    <dbReference type="NCBI Taxonomy" id="1324935"/>
    <lineage>
        <taxon>Bacteria</taxon>
        <taxon>Pseudomonadati</taxon>
        <taxon>Verrucomicrobiota</taxon>
        <taxon>Verrucomicrobiia</taxon>
        <taxon>Limisphaerales</taxon>
        <taxon>Limisphaeraceae</taxon>
        <taxon>Limisphaera</taxon>
    </lineage>
</organism>
<dbReference type="NCBIfam" id="TIGR01643">
    <property type="entry name" value="YD_repeat_2x"/>
    <property type="match status" value="1"/>
</dbReference>
<dbReference type="InterPro" id="IPR050708">
    <property type="entry name" value="T6SS_VgrG/RHS"/>
</dbReference>
<feature type="compositionally biased region" description="Gly residues" evidence="1">
    <location>
        <begin position="117"/>
        <end position="126"/>
    </location>
</feature>
<dbReference type="RefSeq" id="WP_165106458.1">
    <property type="nucleotide sequence ID" value="NZ_JAAKYA010000030.1"/>
</dbReference>
<dbReference type="InterPro" id="IPR031325">
    <property type="entry name" value="RHS_repeat"/>
</dbReference>
<reference evidence="2 3" key="1">
    <citation type="submission" date="2020-02" db="EMBL/GenBank/DDBJ databases">
        <title>Draft genome sequence of Limisphaera ngatamarikiensis NGM72.4T, a thermophilic Verrucomicrobia grouped in subdivision 3.</title>
        <authorList>
            <person name="Carere C.R."/>
            <person name="Steen J."/>
            <person name="Hugenholtz P."/>
            <person name="Stott M.B."/>
        </authorList>
    </citation>
    <scope>NUCLEOTIDE SEQUENCE [LARGE SCALE GENOMIC DNA]</scope>
    <source>
        <strain evidence="2 3">NGM72.4</strain>
    </source>
</reference>
<dbReference type="AlphaFoldDB" id="A0A6M1RGQ7"/>
<name>A0A6M1RGQ7_9BACT</name>
<protein>
    <submittedName>
        <fullName evidence="2">RHS repeat protein</fullName>
    </submittedName>
</protein>
<evidence type="ECO:0000313" key="2">
    <source>
        <dbReference type="EMBL" id="NGO38796.1"/>
    </source>
</evidence>
<keyword evidence="3" id="KW-1185">Reference proteome</keyword>
<accession>A0A6M1RGQ7</accession>
<dbReference type="Pfam" id="PF05593">
    <property type="entry name" value="RHS_repeat"/>
    <property type="match status" value="1"/>
</dbReference>
<dbReference type="EMBL" id="JAAKYA010000030">
    <property type="protein sequence ID" value="NGO38796.1"/>
    <property type="molecule type" value="Genomic_DNA"/>
</dbReference>
<gene>
    <name evidence="2" type="ORF">G4L39_05225</name>
</gene>
<comment type="caution">
    <text evidence="2">The sequence shown here is derived from an EMBL/GenBank/DDBJ whole genome shotgun (WGS) entry which is preliminary data.</text>
</comment>
<evidence type="ECO:0000313" key="3">
    <source>
        <dbReference type="Proteomes" id="UP000477311"/>
    </source>
</evidence>
<dbReference type="InterPro" id="IPR006530">
    <property type="entry name" value="YD"/>
</dbReference>
<feature type="non-terminal residue" evidence="2">
    <location>
        <position position="1006"/>
    </location>
</feature>
<feature type="region of interest" description="Disordered" evidence="1">
    <location>
        <begin position="106"/>
        <end position="150"/>
    </location>
</feature>
<proteinExistence type="predicted"/>
<dbReference type="Gene3D" id="2.180.10.10">
    <property type="entry name" value="RHS repeat-associated core"/>
    <property type="match status" value="1"/>
</dbReference>
<dbReference type="Proteomes" id="UP000477311">
    <property type="component" value="Unassembled WGS sequence"/>
</dbReference>
<dbReference type="PANTHER" id="PTHR32305">
    <property type="match status" value="1"/>
</dbReference>
<sequence>MAANDLASDESCASAIGCRWRARVTGTVKGERYKISYTRVERKVAAGRQSEHRRRVEAVVVAPGPEWWYPSEAGAELLADQWPPPDCPNGIGGHASVELVEFAIEPAEENPPPPGGGGPGGGAGGPGGPPNRSSGGSCAGCGTGEDDSWHDPIIELSMGRASGGGSAGSFVGGGSAVQLLDVYQLQFSGQSDEGGVEVRLAPVTENMGGQTITRTSITQVIAPQAVANVDPLPAGAGYQISFFRTNALTSTRDPVLDRYELQGTNQYWIVTWTVENPDAGVATNRIRIREIRPGAGERQWLYTHQAESGQWSLLLPDGVTERRSWQSFTNAPDGAPLRVVTVQWGRAGGPTNHFVQRVYQRFGWGEGLIRETIGWGSDAQTTTYTYDAQGSNAFSAQWPPLRRTVRADGSWEEVLEYDAKARPLRIRHGRLDQAPSDAPAFWREVQYLYEPLDPADDGSVEPRSPRTVIELVNGVEVARTYTVYSPTGTVTLRVAVPGLSYAGARTNNQTEKTVTLRDPVTGRITAVLHPDGTATVYERVETDGEVTEITSTGEPNDTNQPTAILNGRRSVVRKGSLGQLLVEETWQIVAGQTNLLDCRVYGDFDSFHRYRRVDYLDRSFETFSYDCCGLASQTDREGLTTIHLYDALHRPIGYIRNGITWSNLLDAAGQVLVRYRTGRDGSTVVLEANQYDTAGRLVRQTNALGGVTTWSYGTTPEGGRQVTLTDPQGGTRVESYYRDGSLKSIGGTAAFPESYLYGATAGRTWTRSIKGDFNSPEWVETWRDMLGRTVRTRYADGAESVQDYDAGGRLVRSVDPDGVQTLYTYRADGSLELTVVDLNRNGQVDPNSDRVSRHQRDVVVEGGRVWERTRVWELDEANREVLVSEERVSRTAPETRVSRRYDRTTTTAVVRNPGQQQRWVTVTYPDGSVMEQWYTNGLLARVRRWSDTSRSTLLSQVDYAYDAHDRQRLVVDARNGATLYTYNAADLVVQTVQPDPDGAGPLRQGT</sequence>
<dbReference type="PANTHER" id="PTHR32305:SF15">
    <property type="entry name" value="PROTEIN RHSA-RELATED"/>
    <property type="match status" value="1"/>
</dbReference>
<evidence type="ECO:0000256" key="1">
    <source>
        <dbReference type="SAM" id="MobiDB-lite"/>
    </source>
</evidence>